<keyword evidence="3" id="KW-1185">Reference proteome</keyword>
<dbReference type="GO" id="GO:0006508">
    <property type="term" value="P:proteolysis"/>
    <property type="evidence" value="ECO:0007669"/>
    <property type="project" value="InterPro"/>
</dbReference>
<dbReference type="OrthoDB" id="9764939at2"/>
<evidence type="ECO:0000313" key="2">
    <source>
        <dbReference type="EMBL" id="SDX14927.1"/>
    </source>
</evidence>
<organism evidence="2 3">
    <name type="scientific">Flavobacterium degerlachei</name>
    <dbReference type="NCBI Taxonomy" id="229203"/>
    <lineage>
        <taxon>Bacteria</taxon>
        <taxon>Pseudomonadati</taxon>
        <taxon>Bacteroidota</taxon>
        <taxon>Flavobacteriia</taxon>
        <taxon>Flavobacteriales</taxon>
        <taxon>Flavobacteriaceae</taxon>
        <taxon>Flavobacterium</taxon>
    </lineage>
</organism>
<feature type="domain" description="Peptidase M28" evidence="1">
    <location>
        <begin position="205"/>
        <end position="411"/>
    </location>
</feature>
<dbReference type="InterPro" id="IPR045175">
    <property type="entry name" value="M28_fam"/>
</dbReference>
<dbReference type="GO" id="GO:0008235">
    <property type="term" value="F:metalloexopeptidase activity"/>
    <property type="evidence" value="ECO:0007669"/>
    <property type="project" value="InterPro"/>
</dbReference>
<proteinExistence type="predicted"/>
<gene>
    <name evidence="2" type="ORF">SAMN05444338_107145</name>
</gene>
<dbReference type="PANTHER" id="PTHR12147">
    <property type="entry name" value="METALLOPEPTIDASE M28 FAMILY MEMBER"/>
    <property type="match status" value="1"/>
</dbReference>
<dbReference type="EMBL" id="FNMV01000007">
    <property type="protein sequence ID" value="SDX14927.1"/>
    <property type="molecule type" value="Genomic_DNA"/>
</dbReference>
<dbReference type="RefSeq" id="WP_091431955.1">
    <property type="nucleotide sequence ID" value="NZ_FNMV01000007.1"/>
</dbReference>
<dbReference type="Pfam" id="PF04389">
    <property type="entry name" value="Peptidase_M28"/>
    <property type="match status" value="1"/>
</dbReference>
<evidence type="ECO:0000313" key="3">
    <source>
        <dbReference type="Proteomes" id="UP000198569"/>
    </source>
</evidence>
<dbReference type="AlphaFoldDB" id="A0A1H2ZC74"/>
<sequence length="434" mass="47640">MKRIVLSGLVLCSGLMVQAQSIDKIISVKKVTEVETVLAADDMQGRRAFTPGIDKASGYIESQFKKAGLQTFNGAKDYKQEFAMTEAKRKSLEVTIDGKAIDAGSMISFSYQPQVSFTENSPVAVVNIRAGDSFGPKFYEYYQSDKNLLVLVDDSFRKVIPNMQHMPQMAATPGKNTVVFVFGPTEATHFSIEATNAITTQKLNNVVGVLKGKSKPNEYVIFSGHYDHLGVGSPAEGEQHDATDSIYNGANDDAAGTTAVMILADYFKKLNNNERSIIFTAFVAEELGGYGSKYFSKQLDPAQVMAMFNLEMIGTESKWGKNSAYITGFEKSSMGEILQKNLEGSKFKFYPDPYTDQQLFYRSDNATLARLGVPAHTISTSKMDNEPNYHKASDEIGTLDMNNMTEIIKAIAISSSTIISGKDTPTRVDTAKLK</sequence>
<evidence type="ECO:0000259" key="1">
    <source>
        <dbReference type="Pfam" id="PF04389"/>
    </source>
</evidence>
<name>A0A1H2ZC74_9FLAO</name>
<dbReference type="SUPFAM" id="SSF53187">
    <property type="entry name" value="Zn-dependent exopeptidases"/>
    <property type="match status" value="1"/>
</dbReference>
<reference evidence="3" key="1">
    <citation type="submission" date="2016-10" db="EMBL/GenBank/DDBJ databases">
        <authorList>
            <person name="Varghese N."/>
            <person name="Submissions S."/>
        </authorList>
    </citation>
    <scope>NUCLEOTIDE SEQUENCE [LARGE SCALE GENOMIC DNA]</scope>
    <source>
        <strain evidence="3">DSM 15718</strain>
    </source>
</reference>
<dbReference type="STRING" id="229203.SAMN05444338_107145"/>
<dbReference type="Gene3D" id="3.40.630.10">
    <property type="entry name" value="Zn peptidases"/>
    <property type="match status" value="1"/>
</dbReference>
<dbReference type="PANTHER" id="PTHR12147:SF26">
    <property type="entry name" value="PEPTIDASE M28 DOMAIN-CONTAINING PROTEIN"/>
    <property type="match status" value="1"/>
</dbReference>
<protein>
    <submittedName>
        <fullName evidence="2">Peptidase family M28</fullName>
    </submittedName>
</protein>
<dbReference type="Proteomes" id="UP000198569">
    <property type="component" value="Unassembled WGS sequence"/>
</dbReference>
<accession>A0A1H2ZC74</accession>
<dbReference type="InterPro" id="IPR007484">
    <property type="entry name" value="Peptidase_M28"/>
</dbReference>